<dbReference type="SUPFAM" id="SSF54427">
    <property type="entry name" value="NTF2-like"/>
    <property type="match status" value="1"/>
</dbReference>
<dbReference type="Proteomes" id="UP000823863">
    <property type="component" value="Unassembled WGS sequence"/>
</dbReference>
<evidence type="ECO:0000313" key="1">
    <source>
        <dbReference type="EMBL" id="HJC67680.1"/>
    </source>
</evidence>
<reference evidence="1" key="1">
    <citation type="journal article" date="2021" name="PeerJ">
        <title>Extensive microbial diversity within the chicken gut microbiome revealed by metagenomics and culture.</title>
        <authorList>
            <person name="Gilroy R."/>
            <person name="Ravi A."/>
            <person name="Getino M."/>
            <person name="Pursley I."/>
            <person name="Horton D.L."/>
            <person name="Alikhan N.F."/>
            <person name="Baker D."/>
            <person name="Gharbi K."/>
            <person name="Hall N."/>
            <person name="Watson M."/>
            <person name="Adriaenssens E.M."/>
            <person name="Foster-Nyarko E."/>
            <person name="Jarju S."/>
            <person name="Secka A."/>
            <person name="Antonio M."/>
            <person name="Oren A."/>
            <person name="Chaudhuri R.R."/>
            <person name="La Ragione R."/>
            <person name="Hildebrand F."/>
            <person name="Pallen M.J."/>
        </authorList>
    </citation>
    <scope>NUCLEOTIDE SEQUENCE</scope>
    <source>
        <strain evidence="1">CHK198-12963</strain>
    </source>
</reference>
<reference evidence="1" key="2">
    <citation type="submission" date="2021-04" db="EMBL/GenBank/DDBJ databases">
        <authorList>
            <person name="Gilroy R."/>
        </authorList>
    </citation>
    <scope>NUCLEOTIDE SEQUENCE</scope>
    <source>
        <strain evidence="1">CHK198-12963</strain>
    </source>
</reference>
<proteinExistence type="predicted"/>
<evidence type="ECO:0000313" key="2">
    <source>
        <dbReference type="Proteomes" id="UP000823863"/>
    </source>
</evidence>
<organism evidence="1 2">
    <name type="scientific">Candidatus Enterocloster excrementigallinarum</name>
    <dbReference type="NCBI Taxonomy" id="2838558"/>
    <lineage>
        <taxon>Bacteria</taxon>
        <taxon>Bacillati</taxon>
        <taxon>Bacillota</taxon>
        <taxon>Clostridia</taxon>
        <taxon>Lachnospirales</taxon>
        <taxon>Lachnospiraceae</taxon>
        <taxon>Enterocloster</taxon>
    </lineage>
</organism>
<dbReference type="EMBL" id="DWWB01000078">
    <property type="protein sequence ID" value="HJC67680.1"/>
    <property type="molecule type" value="Genomic_DNA"/>
</dbReference>
<dbReference type="InterPro" id="IPR032710">
    <property type="entry name" value="NTF2-like_dom_sf"/>
</dbReference>
<dbReference type="AlphaFoldDB" id="A0A9D2PYP3"/>
<dbReference type="Gene3D" id="3.10.450.50">
    <property type="match status" value="1"/>
</dbReference>
<protein>
    <submittedName>
        <fullName evidence="1">Nuclear transport factor 2 family protein</fullName>
    </submittedName>
</protein>
<name>A0A9D2PYP3_9FIRM</name>
<accession>A0A9D2PYP3</accession>
<sequence length="110" mass="12831">MKTIEKYIEALENKDFEGLGNLFTRDGHYCDYCPNGTPQHEYHLYGKEAISMFFRNKFLFRQYSILEPVILNDRQAEFIASFGGYNVMAIASLQQLSSDGHIRRLTVRLK</sequence>
<gene>
    <name evidence="1" type="ORF">H9931_13375</name>
</gene>
<comment type="caution">
    <text evidence="1">The sequence shown here is derived from an EMBL/GenBank/DDBJ whole genome shotgun (WGS) entry which is preliminary data.</text>
</comment>